<organism evidence="1 2">
    <name type="scientific">Anncaliia algerae PRA339</name>
    <dbReference type="NCBI Taxonomy" id="1288291"/>
    <lineage>
        <taxon>Eukaryota</taxon>
        <taxon>Fungi</taxon>
        <taxon>Fungi incertae sedis</taxon>
        <taxon>Microsporidia</taxon>
        <taxon>Tubulinosematoidea</taxon>
        <taxon>Tubulinosematidae</taxon>
        <taxon>Anncaliia</taxon>
    </lineage>
</organism>
<dbReference type="EMBL" id="KK365179">
    <property type="protein sequence ID" value="KCZ80472.1"/>
    <property type="molecule type" value="Genomic_DNA"/>
</dbReference>
<evidence type="ECO:0000313" key="1">
    <source>
        <dbReference type="EMBL" id="KCZ80472.1"/>
    </source>
</evidence>
<reference evidence="2" key="1">
    <citation type="submission" date="2013-02" db="EMBL/GenBank/DDBJ databases">
        <authorList>
            <consortium name="The Broad Institute Genome Sequencing Platform"/>
            <person name="Cuomo C."/>
            <person name="Becnel J."/>
            <person name="Sanscrainte N."/>
            <person name="Walker B."/>
            <person name="Young S.K."/>
            <person name="Zeng Q."/>
            <person name="Gargeya S."/>
            <person name="Fitzgerald M."/>
            <person name="Haas B."/>
            <person name="Abouelleil A."/>
            <person name="Alvarado L."/>
            <person name="Arachchi H.M."/>
            <person name="Berlin A.M."/>
            <person name="Chapman S.B."/>
            <person name="Dewar J."/>
            <person name="Goldberg J."/>
            <person name="Griggs A."/>
            <person name="Gujja S."/>
            <person name="Hansen M."/>
            <person name="Howarth C."/>
            <person name="Imamovic A."/>
            <person name="Larimer J."/>
            <person name="McCowan C."/>
            <person name="Murphy C."/>
            <person name="Neiman D."/>
            <person name="Pearson M."/>
            <person name="Priest M."/>
            <person name="Roberts A."/>
            <person name="Saif S."/>
            <person name="Shea T."/>
            <person name="Sisk P."/>
            <person name="Sykes S."/>
            <person name="Wortman J."/>
            <person name="Nusbaum C."/>
            <person name="Birren B."/>
        </authorList>
    </citation>
    <scope>NUCLEOTIDE SEQUENCE [LARGE SCALE GENOMIC DNA]</scope>
    <source>
        <strain evidence="2">PRA339</strain>
    </source>
</reference>
<dbReference type="HOGENOM" id="CLU_3055827_0_0_1"/>
<protein>
    <submittedName>
        <fullName evidence="1">Uncharacterized protein</fullName>
    </submittedName>
</protein>
<proteinExistence type="predicted"/>
<reference evidence="1 2" key="2">
    <citation type="submission" date="2014-03" db="EMBL/GenBank/DDBJ databases">
        <title>The Genome Sequence of Anncaliia algerae insect isolate PRA339.</title>
        <authorList>
            <consortium name="The Broad Institute Genome Sequencing Platform"/>
            <consortium name="The Broad Institute Genome Sequencing Center for Infectious Disease"/>
            <person name="Cuomo C."/>
            <person name="Becnel J."/>
            <person name="Sanscrainte N."/>
            <person name="Walker B."/>
            <person name="Young S.K."/>
            <person name="Zeng Q."/>
            <person name="Gargeya S."/>
            <person name="Fitzgerald M."/>
            <person name="Haas B."/>
            <person name="Abouelleil A."/>
            <person name="Alvarado L."/>
            <person name="Arachchi H.M."/>
            <person name="Berlin A.M."/>
            <person name="Chapman S.B."/>
            <person name="Dewar J."/>
            <person name="Goldberg J."/>
            <person name="Griggs A."/>
            <person name="Gujja S."/>
            <person name="Hansen M."/>
            <person name="Howarth C."/>
            <person name="Imamovic A."/>
            <person name="Larimer J."/>
            <person name="McCowan C."/>
            <person name="Murphy C."/>
            <person name="Neiman D."/>
            <person name="Pearson M."/>
            <person name="Priest M."/>
            <person name="Roberts A."/>
            <person name="Saif S."/>
            <person name="Shea T."/>
            <person name="Sisk P."/>
            <person name="Sykes S."/>
            <person name="Wortman J."/>
            <person name="Nusbaum C."/>
            <person name="Birren B."/>
        </authorList>
    </citation>
    <scope>NUCLEOTIDE SEQUENCE [LARGE SCALE GENOMIC DNA]</scope>
    <source>
        <strain evidence="1 2">PRA339</strain>
    </source>
</reference>
<feature type="non-terminal residue" evidence="1">
    <location>
        <position position="1"/>
    </location>
</feature>
<accession>A0A059F035</accession>
<dbReference type="OrthoDB" id="10367254at2759"/>
<dbReference type="AlphaFoldDB" id="A0A059F035"/>
<dbReference type="Proteomes" id="UP000030655">
    <property type="component" value="Unassembled WGS sequence"/>
</dbReference>
<dbReference type="VEuPathDB" id="MicrosporidiaDB:H312_02109"/>
<gene>
    <name evidence="1" type="ORF">H312_02109</name>
</gene>
<evidence type="ECO:0000313" key="2">
    <source>
        <dbReference type="Proteomes" id="UP000030655"/>
    </source>
</evidence>
<sequence length="54" mass="6346">KIVNAVFIFNGCNSTYEFFYVSTLSNSVSINNMFNKLKNNIMFYTKNKYVIFTL</sequence>
<keyword evidence="2" id="KW-1185">Reference proteome</keyword>
<name>A0A059F035_9MICR</name>